<dbReference type="PANTHER" id="PTHR12994">
    <property type="entry name" value="SECERNIN"/>
    <property type="match status" value="1"/>
</dbReference>
<evidence type="ECO:0008006" key="2">
    <source>
        <dbReference type="Google" id="ProtNLM"/>
    </source>
</evidence>
<dbReference type="Gene3D" id="3.60.60.10">
    <property type="entry name" value="Penicillin V Acylase, Chain A"/>
    <property type="match status" value="1"/>
</dbReference>
<dbReference type="EMBL" id="BARS01017822">
    <property type="protein sequence ID" value="GAF87747.1"/>
    <property type="molecule type" value="Genomic_DNA"/>
</dbReference>
<accession>X0THY6</accession>
<reference evidence="1" key="1">
    <citation type="journal article" date="2014" name="Front. Microbiol.">
        <title>High frequency of phylogenetically diverse reductive dehalogenase-homologous genes in deep subseafloor sedimentary metagenomes.</title>
        <authorList>
            <person name="Kawai M."/>
            <person name="Futagami T."/>
            <person name="Toyoda A."/>
            <person name="Takaki Y."/>
            <person name="Nishi S."/>
            <person name="Hori S."/>
            <person name="Arai W."/>
            <person name="Tsubouchi T."/>
            <person name="Morono Y."/>
            <person name="Uchiyama I."/>
            <person name="Ito T."/>
            <person name="Fujiyama A."/>
            <person name="Inagaki F."/>
            <person name="Takami H."/>
        </authorList>
    </citation>
    <scope>NUCLEOTIDE SEQUENCE</scope>
    <source>
        <strain evidence="1">Expedition CK06-06</strain>
    </source>
</reference>
<dbReference type="InterPro" id="IPR005322">
    <property type="entry name" value="Peptidase_C69"/>
</dbReference>
<evidence type="ECO:0000313" key="1">
    <source>
        <dbReference type="EMBL" id="GAF87747.1"/>
    </source>
</evidence>
<dbReference type="GO" id="GO:0070004">
    <property type="term" value="F:cysteine-type exopeptidase activity"/>
    <property type="evidence" value="ECO:0007669"/>
    <property type="project" value="InterPro"/>
</dbReference>
<dbReference type="AlphaFoldDB" id="X0THY6"/>
<comment type="caution">
    <text evidence="1">The sequence shown here is derived from an EMBL/GenBank/DDBJ whole genome shotgun (WGS) entry which is preliminary data.</text>
</comment>
<feature type="non-terminal residue" evidence="1">
    <location>
        <position position="255"/>
    </location>
</feature>
<dbReference type="GO" id="GO:0016805">
    <property type="term" value="F:dipeptidase activity"/>
    <property type="evidence" value="ECO:0007669"/>
    <property type="project" value="InterPro"/>
</dbReference>
<name>X0THY6_9ZZZZ</name>
<gene>
    <name evidence="1" type="ORF">S01H1_29094</name>
</gene>
<protein>
    <recommendedName>
        <fullName evidence="2">Dipeptidase</fullName>
    </recommendedName>
</protein>
<dbReference type="PANTHER" id="PTHR12994:SF17">
    <property type="entry name" value="LD30995P"/>
    <property type="match status" value="1"/>
</dbReference>
<dbReference type="Pfam" id="PF03577">
    <property type="entry name" value="Peptidase_C69"/>
    <property type="match status" value="1"/>
</dbReference>
<proteinExistence type="predicted"/>
<sequence length="255" mass="28279">MSSTMVITPPASPDTATYFGKNSNREPDECQLVIALPAVEHDANTLLKCTHLTIAQVPQRYGIVLSKPWWCWGGEMGANDQGVVIGSEAVFTRDHESEPGLIGMDLVRLGLERSRNAEEALNVITSLLQTHGQGGACRLGDPSFSYDNSFIIADANEAWMLETAGRHWAAKRVRGMAVLSSELTLTTDFDRSSYALPQYAQLKGWVGKEEDIHFAGTFGRRLYRSPLKKSHPRRTVLLEGLARLDRDYPQLGMMQ</sequence>
<organism evidence="1">
    <name type="scientific">marine sediment metagenome</name>
    <dbReference type="NCBI Taxonomy" id="412755"/>
    <lineage>
        <taxon>unclassified sequences</taxon>
        <taxon>metagenomes</taxon>
        <taxon>ecological metagenomes</taxon>
    </lineage>
</organism>
<dbReference type="GO" id="GO:0006508">
    <property type="term" value="P:proteolysis"/>
    <property type="evidence" value="ECO:0007669"/>
    <property type="project" value="InterPro"/>
</dbReference>